<dbReference type="EMBL" id="CP034235">
    <property type="protein sequence ID" value="QGQ96941.1"/>
    <property type="molecule type" value="Genomic_DNA"/>
</dbReference>
<dbReference type="Gene3D" id="3.40.50.170">
    <property type="entry name" value="Formyl transferase, N-terminal domain"/>
    <property type="match status" value="1"/>
</dbReference>
<gene>
    <name evidence="8" type="primary">fmt</name>
    <name evidence="11" type="ORF">EHS13_19650</name>
</gene>
<keyword evidence="6 8" id="KW-0648">Protein biosynthesis</keyword>
<dbReference type="AlphaFoldDB" id="A0A6B8RKK0"/>
<dbReference type="InterPro" id="IPR005793">
    <property type="entry name" value="Formyl_trans_C"/>
</dbReference>
<feature type="domain" description="Formyl transferase C-terminal" evidence="10">
    <location>
        <begin position="206"/>
        <end position="308"/>
    </location>
</feature>
<evidence type="ECO:0000256" key="1">
    <source>
        <dbReference type="ARBA" id="ARBA00002606"/>
    </source>
</evidence>
<accession>A0A6B8RKK0</accession>
<dbReference type="PANTHER" id="PTHR11138:SF5">
    <property type="entry name" value="METHIONYL-TRNA FORMYLTRANSFERASE, MITOCHONDRIAL"/>
    <property type="match status" value="1"/>
</dbReference>
<dbReference type="SUPFAM" id="SSF50486">
    <property type="entry name" value="FMT C-terminal domain-like"/>
    <property type="match status" value="1"/>
</dbReference>
<reference evidence="12" key="1">
    <citation type="submission" date="2018-11" db="EMBL/GenBank/DDBJ databases">
        <title>Complete genome sequence of Paenibacillus sp. ML311-T8.</title>
        <authorList>
            <person name="Nam Y.-D."/>
            <person name="Kang J."/>
            <person name="Chung W.-H."/>
            <person name="Park Y.S."/>
        </authorList>
    </citation>
    <scope>NUCLEOTIDE SEQUENCE [LARGE SCALE GENOMIC DNA]</scope>
    <source>
        <strain evidence="12">ML311-T8</strain>
    </source>
</reference>
<dbReference type="CDD" id="cd08704">
    <property type="entry name" value="Met_tRNA_FMT_C"/>
    <property type="match status" value="1"/>
</dbReference>
<dbReference type="OrthoDB" id="9802815at2"/>
<sequence>MTKPKLIFMGTPDFAVPILQMLVEEGYPILAVVTQPDRPKGRKRIMTPSPVKEEALRQLIPVIQPEKLRHPDAVAQISALQPDLIVTAAYGQILPKSILELPQYGCLNVHGSLLPNYRGGAPIQRAIMNGDPVTGVTLMYMAAGLDTGDMIRKSEVIITEADNTGTMFLKLSQAGKELLRSTLPELLAGHIQAIPQDNSQATLAPNISREDEQINWSRAAAELFNQIRGLSPWPGACTLWNGENFKIWASRKQPLKHESAAASFPTATPGTVLQVTEDGIEITTGEGTLWLTEIQPSGKKAMDAAQFRLGASMQAGTILGLPLEKGDSN</sequence>
<dbReference type="SUPFAM" id="SSF53328">
    <property type="entry name" value="Formyltransferase"/>
    <property type="match status" value="1"/>
</dbReference>
<evidence type="ECO:0000256" key="6">
    <source>
        <dbReference type="ARBA" id="ARBA00022917"/>
    </source>
</evidence>
<evidence type="ECO:0000256" key="7">
    <source>
        <dbReference type="ARBA" id="ARBA00048558"/>
    </source>
</evidence>
<dbReference type="InterPro" id="IPR044135">
    <property type="entry name" value="Met-tRNA-FMT_C"/>
</dbReference>
<evidence type="ECO:0000259" key="10">
    <source>
        <dbReference type="Pfam" id="PF02911"/>
    </source>
</evidence>
<evidence type="ECO:0000313" key="12">
    <source>
        <dbReference type="Proteomes" id="UP000426246"/>
    </source>
</evidence>
<dbReference type="InterPro" id="IPR041711">
    <property type="entry name" value="Met-tRNA-FMT_N"/>
</dbReference>
<dbReference type="Gene3D" id="3.10.25.10">
    <property type="entry name" value="Formyl transferase, C-terminal domain"/>
    <property type="match status" value="1"/>
</dbReference>
<evidence type="ECO:0000256" key="4">
    <source>
        <dbReference type="ARBA" id="ARBA00016014"/>
    </source>
</evidence>
<evidence type="ECO:0000256" key="5">
    <source>
        <dbReference type="ARBA" id="ARBA00022679"/>
    </source>
</evidence>
<dbReference type="Proteomes" id="UP000426246">
    <property type="component" value="Chromosome"/>
</dbReference>
<dbReference type="InterPro" id="IPR037022">
    <property type="entry name" value="Formyl_trans_C_sf"/>
</dbReference>
<protein>
    <recommendedName>
        <fullName evidence="4 8">Methionyl-tRNA formyltransferase</fullName>
        <ecNumber evidence="3 8">2.1.2.9</ecNumber>
    </recommendedName>
</protein>
<feature type="domain" description="Formyl transferase N-terminal" evidence="9">
    <location>
        <begin position="6"/>
        <end position="181"/>
    </location>
</feature>
<organism evidence="11 12">
    <name type="scientific">Paenibacillus psychroresistens</name>
    <dbReference type="NCBI Taxonomy" id="1778678"/>
    <lineage>
        <taxon>Bacteria</taxon>
        <taxon>Bacillati</taxon>
        <taxon>Bacillota</taxon>
        <taxon>Bacilli</taxon>
        <taxon>Bacillales</taxon>
        <taxon>Paenibacillaceae</taxon>
        <taxon>Paenibacillus</taxon>
    </lineage>
</organism>
<dbReference type="Pfam" id="PF00551">
    <property type="entry name" value="Formyl_trans_N"/>
    <property type="match status" value="1"/>
</dbReference>
<evidence type="ECO:0000256" key="3">
    <source>
        <dbReference type="ARBA" id="ARBA00012261"/>
    </source>
</evidence>
<dbReference type="InterPro" id="IPR001555">
    <property type="entry name" value="GART_AS"/>
</dbReference>
<evidence type="ECO:0000256" key="2">
    <source>
        <dbReference type="ARBA" id="ARBA00010699"/>
    </source>
</evidence>
<dbReference type="Pfam" id="PF02911">
    <property type="entry name" value="Formyl_trans_C"/>
    <property type="match status" value="1"/>
</dbReference>
<comment type="similarity">
    <text evidence="2 8">Belongs to the Fmt family.</text>
</comment>
<dbReference type="InterPro" id="IPR002376">
    <property type="entry name" value="Formyl_transf_N"/>
</dbReference>
<dbReference type="InterPro" id="IPR005794">
    <property type="entry name" value="Fmt"/>
</dbReference>
<dbReference type="HAMAP" id="MF_00182">
    <property type="entry name" value="Formyl_trans"/>
    <property type="match status" value="1"/>
</dbReference>
<keyword evidence="5 8" id="KW-0808">Transferase</keyword>
<evidence type="ECO:0000313" key="11">
    <source>
        <dbReference type="EMBL" id="QGQ96941.1"/>
    </source>
</evidence>
<dbReference type="PANTHER" id="PTHR11138">
    <property type="entry name" value="METHIONYL-TRNA FORMYLTRANSFERASE"/>
    <property type="match status" value="1"/>
</dbReference>
<dbReference type="InterPro" id="IPR036477">
    <property type="entry name" value="Formyl_transf_N_sf"/>
</dbReference>
<comment type="function">
    <text evidence="1 8">Attaches a formyl group to the free amino group of methionyl-tRNA(fMet). The formyl group appears to play a dual role in the initiator identity of N-formylmethionyl-tRNA by promoting its recognition by IF2 and preventing the misappropriation of this tRNA by the elongation apparatus.</text>
</comment>
<dbReference type="GO" id="GO:0005829">
    <property type="term" value="C:cytosol"/>
    <property type="evidence" value="ECO:0007669"/>
    <property type="project" value="TreeGrafter"/>
</dbReference>
<dbReference type="EC" id="2.1.2.9" evidence="3 8"/>
<dbReference type="KEGG" id="ppsc:EHS13_19650"/>
<dbReference type="CDD" id="cd08646">
    <property type="entry name" value="FMT_core_Met-tRNA-FMT_N"/>
    <property type="match status" value="1"/>
</dbReference>
<dbReference type="PROSITE" id="PS00373">
    <property type="entry name" value="GART"/>
    <property type="match status" value="1"/>
</dbReference>
<feature type="binding site" evidence="8">
    <location>
        <begin position="112"/>
        <end position="115"/>
    </location>
    <ligand>
        <name>(6S)-5,6,7,8-tetrahydrofolate</name>
        <dbReference type="ChEBI" id="CHEBI:57453"/>
    </ligand>
</feature>
<dbReference type="NCBIfam" id="TIGR00460">
    <property type="entry name" value="fmt"/>
    <property type="match status" value="1"/>
</dbReference>
<proteinExistence type="inferred from homology"/>
<evidence type="ECO:0000256" key="8">
    <source>
        <dbReference type="HAMAP-Rule" id="MF_00182"/>
    </source>
</evidence>
<evidence type="ECO:0000259" key="9">
    <source>
        <dbReference type="Pfam" id="PF00551"/>
    </source>
</evidence>
<dbReference type="FunFam" id="3.40.50.170:FF:000004">
    <property type="entry name" value="Methionyl-tRNA formyltransferase"/>
    <property type="match status" value="1"/>
</dbReference>
<dbReference type="GO" id="GO:0004479">
    <property type="term" value="F:methionyl-tRNA formyltransferase activity"/>
    <property type="evidence" value="ECO:0007669"/>
    <property type="project" value="UniProtKB-UniRule"/>
</dbReference>
<comment type="catalytic activity">
    <reaction evidence="7 8">
        <text>L-methionyl-tRNA(fMet) + (6R)-10-formyltetrahydrofolate = N-formyl-L-methionyl-tRNA(fMet) + (6S)-5,6,7,8-tetrahydrofolate + H(+)</text>
        <dbReference type="Rhea" id="RHEA:24380"/>
        <dbReference type="Rhea" id="RHEA-COMP:9952"/>
        <dbReference type="Rhea" id="RHEA-COMP:9953"/>
        <dbReference type="ChEBI" id="CHEBI:15378"/>
        <dbReference type="ChEBI" id="CHEBI:57453"/>
        <dbReference type="ChEBI" id="CHEBI:78530"/>
        <dbReference type="ChEBI" id="CHEBI:78844"/>
        <dbReference type="ChEBI" id="CHEBI:195366"/>
        <dbReference type="EC" id="2.1.2.9"/>
    </reaction>
</comment>
<name>A0A6B8RKK0_9BACL</name>
<dbReference type="RefSeq" id="WP_155702041.1">
    <property type="nucleotide sequence ID" value="NZ_CP034235.1"/>
</dbReference>
<dbReference type="InterPro" id="IPR011034">
    <property type="entry name" value="Formyl_transferase-like_C_sf"/>
</dbReference>
<keyword evidence="12" id="KW-1185">Reference proteome</keyword>